<comment type="caution">
    <text evidence="1">The sequence shown here is derived from an EMBL/GenBank/DDBJ whole genome shotgun (WGS) entry which is preliminary data.</text>
</comment>
<reference evidence="1 2" key="1">
    <citation type="submission" date="2014-07" db="EMBL/GenBank/DDBJ databases">
        <title>Draft genome sequence of Thalassospira profundimaris S25-3-2.</title>
        <authorList>
            <person name="Lai Q."/>
            <person name="Shao Z."/>
        </authorList>
    </citation>
    <scope>NUCLEOTIDE SEQUENCE [LARGE SCALE GENOMIC DNA]</scope>
    <source>
        <strain evidence="1 2">S25-3-2</strain>
    </source>
</reference>
<evidence type="ECO:0000313" key="2">
    <source>
        <dbReference type="Proteomes" id="UP000252517"/>
    </source>
</evidence>
<dbReference type="AlphaFoldDB" id="A0A367WRY7"/>
<evidence type="ECO:0000313" key="1">
    <source>
        <dbReference type="EMBL" id="RCK44158.1"/>
    </source>
</evidence>
<organism evidence="1 2">
    <name type="scientific">Thalassospira profundimaris</name>
    <dbReference type="NCBI Taxonomy" id="502049"/>
    <lineage>
        <taxon>Bacteria</taxon>
        <taxon>Pseudomonadati</taxon>
        <taxon>Pseudomonadota</taxon>
        <taxon>Alphaproteobacteria</taxon>
        <taxon>Rhodospirillales</taxon>
        <taxon>Thalassospiraceae</taxon>
        <taxon>Thalassospira</taxon>
    </lineage>
</organism>
<name>A0A367WRY7_9PROT</name>
<protein>
    <submittedName>
        <fullName evidence="1">Uncharacterized protein</fullName>
    </submittedName>
</protein>
<dbReference type="Proteomes" id="UP000252517">
    <property type="component" value="Unassembled WGS sequence"/>
</dbReference>
<proteinExistence type="predicted"/>
<sequence>MPTPYNVGKFAGSDYIQTYHLFIVYHDLNKTILYRGGPARGGMYADLVLRGLAQQYESPTKEYGDIDWPFDNLVTNRMEGVTENYDYEEWKTNGSQPRHMVTIAQGPDYCGLDEEFTSQARRIGLLGRTYNAIDIDRTDNSNATVYTILQEMGLPLTKPDVHAPGWGTNLHLETTLPEEVLNGINDRIEPVRREIDWFNGLSPLDQVRVLQRAFGGP</sequence>
<gene>
    <name evidence="1" type="ORF">TH25_19780</name>
</gene>
<dbReference type="EMBL" id="JPWH01000021">
    <property type="protein sequence ID" value="RCK44158.1"/>
    <property type="molecule type" value="Genomic_DNA"/>
</dbReference>
<accession>A0A367WRY7</accession>